<dbReference type="CDD" id="cd09731">
    <property type="entry name" value="Cse2_I-E"/>
    <property type="match status" value="1"/>
</dbReference>
<protein>
    <submittedName>
        <fullName evidence="1">Crispr-associated protein</fullName>
    </submittedName>
</protein>
<dbReference type="PATRIC" id="fig|1423784.4.peg.1201"/>
<comment type="caution">
    <text evidence="1">The sequence shown here is derived from an EMBL/GenBank/DDBJ whole genome shotgun (WGS) entry which is preliminary data.</text>
</comment>
<dbReference type="Proteomes" id="UP000051957">
    <property type="component" value="Unassembled WGS sequence"/>
</dbReference>
<dbReference type="Gene3D" id="1.10.520.40">
    <property type="entry name" value="CRISPR-associated protein Cse2"/>
    <property type="match status" value="1"/>
</dbReference>
<proteinExistence type="predicted"/>
<dbReference type="AlphaFoldDB" id="A0A0R1YY41"/>
<dbReference type="NCBIfam" id="TIGR02548">
    <property type="entry name" value="casB_cse2"/>
    <property type="match status" value="1"/>
</dbReference>
<dbReference type="EMBL" id="AZGK01000002">
    <property type="protein sequence ID" value="KRM47485.1"/>
    <property type="molecule type" value="Genomic_DNA"/>
</dbReference>
<organism evidence="1 2">
    <name type="scientific">Lentilactobacillus parabuchneri DSM 5707 = NBRC 107865</name>
    <dbReference type="NCBI Taxonomy" id="1423784"/>
    <lineage>
        <taxon>Bacteria</taxon>
        <taxon>Bacillati</taxon>
        <taxon>Bacillota</taxon>
        <taxon>Bacilli</taxon>
        <taxon>Lactobacillales</taxon>
        <taxon>Lactobacillaceae</taxon>
        <taxon>Lentilactobacillus</taxon>
    </lineage>
</organism>
<dbReference type="Pfam" id="PF09485">
    <property type="entry name" value="CRISPR_Cse2"/>
    <property type="match status" value="1"/>
</dbReference>
<reference evidence="1 2" key="1">
    <citation type="journal article" date="2015" name="Genome Announc.">
        <title>Expanding the biotechnology potential of lactobacilli through comparative genomics of 213 strains and associated genera.</title>
        <authorList>
            <person name="Sun Z."/>
            <person name="Harris H.M."/>
            <person name="McCann A."/>
            <person name="Guo C."/>
            <person name="Argimon S."/>
            <person name="Zhang W."/>
            <person name="Yang X."/>
            <person name="Jeffery I.B."/>
            <person name="Cooney J.C."/>
            <person name="Kagawa T.F."/>
            <person name="Liu W."/>
            <person name="Song Y."/>
            <person name="Salvetti E."/>
            <person name="Wrobel A."/>
            <person name="Rasinkangas P."/>
            <person name="Parkhill J."/>
            <person name="Rea M.C."/>
            <person name="O'Sullivan O."/>
            <person name="Ritari J."/>
            <person name="Douillard F.P."/>
            <person name="Paul Ross R."/>
            <person name="Yang R."/>
            <person name="Briner A.E."/>
            <person name="Felis G.E."/>
            <person name="de Vos W.M."/>
            <person name="Barrangou R."/>
            <person name="Klaenhammer T.R."/>
            <person name="Caufield P.W."/>
            <person name="Cui Y."/>
            <person name="Zhang H."/>
            <person name="O'Toole P.W."/>
        </authorList>
    </citation>
    <scope>NUCLEOTIDE SEQUENCE [LARGE SCALE GENOMIC DNA]</scope>
    <source>
        <strain evidence="1 2">DSM 5707</strain>
    </source>
</reference>
<dbReference type="InterPro" id="IPR038287">
    <property type="entry name" value="Cse2_sf"/>
</dbReference>
<dbReference type="InterPro" id="IPR013382">
    <property type="entry name" value="CRISPR-assoc_prot_Cse2"/>
</dbReference>
<name>A0A0R1YY41_9LACO</name>
<dbReference type="GeneID" id="69802733"/>
<sequence>MTTCDQVKKRVIEVTDNIIHELYANGHQNKAMLAGIRSAPTILKPGAQKVWPIMLSVLDKGMLSKTGKPTASETAIYTAIYLFAIHQQSQETLMYGLSGKDESVNAKTLFEALAAMRSDDETRQALDRRVQSLLKTTNYSRMVNAITHLVQILKASKFNQKIDYGRLAGDFYSFQKGPEKAKEVQLGWGQKYYRVVKPAANSEGEKNHD</sequence>
<evidence type="ECO:0000313" key="1">
    <source>
        <dbReference type="EMBL" id="KRM47485.1"/>
    </source>
</evidence>
<accession>A0A0R1YY41</accession>
<gene>
    <name evidence="1" type="ORF">FC51_GL001189</name>
</gene>
<dbReference type="RefSeq" id="WP_057911183.1">
    <property type="nucleotide sequence ID" value="NZ_AZGK01000002.1"/>
</dbReference>
<evidence type="ECO:0000313" key="2">
    <source>
        <dbReference type="Proteomes" id="UP000051957"/>
    </source>
</evidence>